<dbReference type="AlphaFoldDB" id="A0A3B6A2Y5"/>
<dbReference type="GO" id="GO:0009827">
    <property type="term" value="P:plant-type cell wall modification"/>
    <property type="evidence" value="ECO:0000318"/>
    <property type="project" value="GO_Central"/>
</dbReference>
<dbReference type="Gene3D" id="1.20.140.40">
    <property type="entry name" value="Invertase/pectin methylesterase inhibitor family protein"/>
    <property type="match status" value="1"/>
</dbReference>
<proteinExistence type="predicted"/>
<evidence type="ECO:0000313" key="2">
    <source>
        <dbReference type="Proteomes" id="UP000019116"/>
    </source>
</evidence>
<dbReference type="GO" id="GO:0009505">
    <property type="term" value="C:plant-type cell wall"/>
    <property type="evidence" value="ECO:0000318"/>
    <property type="project" value="GO_Central"/>
</dbReference>
<organism evidence="1">
    <name type="scientific">Triticum aestivum</name>
    <name type="common">Wheat</name>
    <dbReference type="NCBI Taxonomy" id="4565"/>
    <lineage>
        <taxon>Eukaryota</taxon>
        <taxon>Viridiplantae</taxon>
        <taxon>Streptophyta</taxon>
        <taxon>Embryophyta</taxon>
        <taxon>Tracheophyta</taxon>
        <taxon>Spermatophyta</taxon>
        <taxon>Magnoliopsida</taxon>
        <taxon>Liliopsida</taxon>
        <taxon>Poales</taxon>
        <taxon>Poaceae</taxon>
        <taxon>BOP clade</taxon>
        <taxon>Pooideae</taxon>
        <taxon>Triticodae</taxon>
        <taxon>Triticeae</taxon>
        <taxon>Triticinae</taxon>
        <taxon>Triticum</taxon>
    </lineage>
</organism>
<dbReference type="GO" id="GO:0004857">
    <property type="term" value="F:enzyme inhibitor activity"/>
    <property type="evidence" value="ECO:0000318"/>
    <property type="project" value="GO_Central"/>
</dbReference>
<dbReference type="Gramene" id="TraesCLE_scaffold_057091_01G000200.1">
    <property type="protein sequence ID" value="TraesCLE_scaffold_057091_01G000200.1"/>
    <property type="gene ID" value="TraesCLE_scaffold_057091_01G000200"/>
</dbReference>
<dbReference type="Gramene" id="TraesNOR1D03G00575550.1">
    <property type="protein sequence ID" value="TraesNOR1D03G00575550.1"/>
    <property type="gene ID" value="TraesNOR1D03G00575550"/>
</dbReference>
<protein>
    <submittedName>
        <fullName evidence="1">Uncharacterized protein</fullName>
    </submittedName>
</protein>
<dbReference type="Gramene" id="TraesCS1D03G0977000.1">
    <property type="protein sequence ID" value="TraesCS1D03G0977000.1.CDS"/>
    <property type="gene ID" value="TraesCS1D03G0977000"/>
</dbReference>
<dbReference type="Proteomes" id="UP000019116">
    <property type="component" value="Chromosome 1D"/>
</dbReference>
<dbReference type="SUPFAM" id="SSF101148">
    <property type="entry name" value="Plant invertase/pectin methylesterase inhibitor"/>
    <property type="match status" value="1"/>
</dbReference>
<sequence>MSMSKSIRSSLHGRSVVLPSFPWPYYDEVVKFYVSGTEEHDVGVSPAVNPRVLPAAASSNDTLQRGIVATNQTANSVTSTLHIISDLVRDLNTCTGYYTTMAKTVAAALDDLHAGRVVNATDKLNDALGAPSDCDILLSGVGVIGKVDRNPIRKENGDNEKLVQLAINILDPPRS</sequence>
<name>A0A3B6A2Y5_WHEAT</name>
<dbReference type="OrthoDB" id="683621at2759"/>
<dbReference type="Gramene" id="TraesCS1D02G423900.1">
    <property type="protein sequence ID" value="TraesCS1D02G423900.1"/>
    <property type="gene ID" value="TraesCS1D02G423900"/>
</dbReference>
<dbReference type="InterPro" id="IPR035513">
    <property type="entry name" value="Invertase/methylesterase_inhib"/>
</dbReference>
<dbReference type="EnsemblPlants" id="TraesCS1D02G423900.1">
    <property type="protein sequence ID" value="TraesCS1D02G423900.1"/>
    <property type="gene ID" value="TraesCS1D02G423900"/>
</dbReference>
<dbReference type="Gramene" id="TraesJUL1D03G00570630.1">
    <property type="protein sequence ID" value="TraesJUL1D03G00570630.1"/>
    <property type="gene ID" value="TraesJUL1D03G00570630"/>
</dbReference>
<dbReference type="Gramene" id="TraesJAG1D03G00567110.1">
    <property type="protein sequence ID" value="TraesJAG1D03G00567110.1"/>
    <property type="gene ID" value="TraesJAG1D03G00567110"/>
</dbReference>
<dbReference type="Gramene" id="TraesROB_scaffold_011440_01G000800.1">
    <property type="protein sequence ID" value="TraesROB_scaffold_011440_01G000800.1"/>
    <property type="gene ID" value="TraesROB_scaffold_011440_01G000800"/>
</dbReference>
<dbReference type="SMR" id="A0A3B6A2Y5"/>
<reference evidence="1" key="2">
    <citation type="submission" date="2018-10" db="UniProtKB">
        <authorList>
            <consortium name="EnsemblPlants"/>
        </authorList>
    </citation>
    <scope>IDENTIFICATION</scope>
</reference>
<dbReference type="Gramene" id="TraesLDM1D03G00570000.1">
    <property type="protein sequence ID" value="TraesLDM1D03G00570000.1"/>
    <property type="gene ID" value="TraesLDM1D03G00570000"/>
</dbReference>
<keyword evidence="2" id="KW-1185">Reference proteome</keyword>
<reference evidence="1" key="1">
    <citation type="submission" date="2018-08" db="EMBL/GenBank/DDBJ databases">
        <authorList>
            <person name="Rossello M."/>
        </authorList>
    </citation>
    <scope>NUCLEOTIDE SEQUENCE [LARGE SCALE GENOMIC DNA]</scope>
    <source>
        <strain evidence="1">cv. Chinese Spring</strain>
    </source>
</reference>
<dbReference type="Gramene" id="TraesWEE_scaffold_136806_01G000100.1">
    <property type="protein sequence ID" value="TraesWEE_scaffold_136806_01G000100.1"/>
    <property type="gene ID" value="TraesWEE_scaffold_136806_01G000100"/>
</dbReference>
<accession>A0A3B6A2Y5</accession>
<dbReference type="Gramene" id="TraesCAD_scaffold_013510_01G000100.1">
    <property type="protein sequence ID" value="TraesCAD_scaffold_013510_01G000100.1"/>
    <property type="gene ID" value="TraesCAD_scaffold_013510_01G000100"/>
</dbReference>
<dbReference type="Gramene" id="TraesRN1D0101034400.1">
    <property type="protein sequence ID" value="TraesRN1D0101034400.1"/>
    <property type="gene ID" value="TraesRN1D0101034400"/>
</dbReference>
<evidence type="ECO:0000313" key="1">
    <source>
        <dbReference type="EnsemblPlants" id="TraesCS1D02G423900.1"/>
    </source>
</evidence>